<organism evidence="2">
    <name type="scientific">Streptomyces haneummycinicus</name>
    <dbReference type="NCBI Taxonomy" id="3074435"/>
    <lineage>
        <taxon>Bacteria</taxon>
        <taxon>Bacillati</taxon>
        <taxon>Actinomycetota</taxon>
        <taxon>Actinomycetes</taxon>
        <taxon>Kitasatosporales</taxon>
        <taxon>Streptomycetaceae</taxon>
        <taxon>Streptomyces</taxon>
    </lineage>
</organism>
<protein>
    <submittedName>
        <fullName evidence="2">Uncharacterized protein</fullName>
    </submittedName>
</protein>
<sequence length="85" mass="8661">MQSVRVDQVGAAADGPQRGHRARIAAARHRHMVGADTAEVVGVIGLGGGAHGDPHAPRDEPRGQRAHMGAAGGVATAQHLHGAQR</sequence>
<reference evidence="2" key="1">
    <citation type="submission" date="2024-06" db="EMBL/GenBank/DDBJ databases">
        <authorList>
            <consortium name="consrtm"/>
            <person name="Uemura M."/>
            <person name="Terahara T."/>
        </authorList>
    </citation>
    <scope>NUCLEOTIDE SEQUENCE</scope>
    <source>
        <strain evidence="2">KM77-8</strain>
    </source>
</reference>
<gene>
    <name evidence="2" type="ORF">SHKM778_66790</name>
</gene>
<dbReference type="EMBL" id="AP035768">
    <property type="protein sequence ID" value="BFO20291.1"/>
    <property type="molecule type" value="Genomic_DNA"/>
</dbReference>
<proteinExistence type="predicted"/>
<dbReference type="AlphaFoldDB" id="A0AAT9HSJ3"/>
<name>A0AAT9HSJ3_9ACTN</name>
<evidence type="ECO:0000313" key="2">
    <source>
        <dbReference type="EMBL" id="BFO20291.1"/>
    </source>
</evidence>
<evidence type="ECO:0000256" key="1">
    <source>
        <dbReference type="SAM" id="MobiDB-lite"/>
    </source>
</evidence>
<feature type="compositionally biased region" description="Basic and acidic residues" evidence="1">
    <location>
        <begin position="52"/>
        <end position="63"/>
    </location>
</feature>
<accession>A0AAT9HSJ3</accession>
<feature type="region of interest" description="Disordered" evidence="1">
    <location>
        <begin position="1"/>
        <end position="20"/>
    </location>
</feature>
<reference evidence="2" key="2">
    <citation type="submission" date="2024-07" db="EMBL/GenBank/DDBJ databases">
        <title>Streptomyces haneummycinica sp. nov., a new antibiotic-producing actinobacterium isolated from marine sediment.</title>
        <authorList>
            <person name="Uemura M."/>
            <person name="Hamada M."/>
            <person name="Hirano S."/>
            <person name="Kobayashi K."/>
            <person name="Ohshiro T."/>
            <person name="Kobayashi T."/>
            <person name="Terahara T."/>
        </authorList>
    </citation>
    <scope>NUCLEOTIDE SEQUENCE</scope>
    <source>
        <strain evidence="2">KM77-8</strain>
    </source>
</reference>
<feature type="region of interest" description="Disordered" evidence="1">
    <location>
        <begin position="46"/>
        <end position="85"/>
    </location>
</feature>